<dbReference type="GO" id="GO:0006633">
    <property type="term" value="P:fatty acid biosynthetic process"/>
    <property type="evidence" value="ECO:0007669"/>
    <property type="project" value="TreeGrafter"/>
</dbReference>
<dbReference type="InterPro" id="IPR004410">
    <property type="entry name" value="Malonyl_CoA-ACP_transAc_FabD"/>
</dbReference>
<organism evidence="9 10">
    <name type="scientific">Abyssibacter profundi</name>
    <dbReference type="NCBI Taxonomy" id="2182787"/>
    <lineage>
        <taxon>Bacteria</taxon>
        <taxon>Pseudomonadati</taxon>
        <taxon>Pseudomonadota</taxon>
        <taxon>Gammaproteobacteria</taxon>
        <taxon>Chromatiales</taxon>
        <taxon>Oceanococcaceae</taxon>
        <taxon>Abyssibacter</taxon>
    </lineage>
</organism>
<dbReference type="SUPFAM" id="SSF55048">
    <property type="entry name" value="Probable ACP-binding domain of malonyl-CoA ACP transacylase"/>
    <property type="match status" value="1"/>
</dbReference>
<dbReference type="InterPro" id="IPR001227">
    <property type="entry name" value="Ac_transferase_dom_sf"/>
</dbReference>
<protein>
    <recommendedName>
        <fullName evidence="2 6">Malonyl CoA-acyl carrier protein transacylase</fullName>
        <ecNumber evidence="1 6">2.3.1.39</ecNumber>
    </recommendedName>
</protein>
<dbReference type="Gene3D" id="3.40.366.10">
    <property type="entry name" value="Malonyl-Coenzyme A Acyl Carrier Protein, domain 2"/>
    <property type="match status" value="1"/>
</dbReference>
<dbReference type="SUPFAM" id="SSF52151">
    <property type="entry name" value="FabD/lysophospholipase-like"/>
    <property type="match status" value="1"/>
</dbReference>
<sequence>MSKTIMLFPGQGSQSVGMLDAFIDASSVVRQTLDEADEALGYALSALIRQGPSDELDRTEHTQPAMLAADVALYRHWTEAGGAQPVAVAGHSLGEYAALVAANVLSFADALRLSRVRAQAMQAAVKEGEGAMAAVVGLEDAAVQVLCDQYAEDDVLEPVNFNAPGQVVIAGHASAVARASEHAKAHGARMVVKLPVSVPSHCRLMGPAADRLREALDALALAEPTCPVIQNVSAAPADNLQVLREQLIEQVRAPVRWVETIEYLAGMGDVRFLECGPGKVLTGLMRRINRALPATSLATPEAMQQALTA</sequence>
<evidence type="ECO:0000259" key="8">
    <source>
        <dbReference type="SMART" id="SM00827"/>
    </source>
</evidence>
<dbReference type="InterPro" id="IPR024925">
    <property type="entry name" value="Malonyl_CoA-ACP_transAc"/>
</dbReference>
<comment type="similarity">
    <text evidence="6">Belongs to the fabD family.</text>
</comment>
<evidence type="ECO:0000256" key="5">
    <source>
        <dbReference type="ARBA" id="ARBA00048462"/>
    </source>
</evidence>
<evidence type="ECO:0000256" key="2">
    <source>
        <dbReference type="ARBA" id="ARBA00018953"/>
    </source>
</evidence>
<dbReference type="InterPro" id="IPR016036">
    <property type="entry name" value="Malonyl_transacylase_ACP-bd"/>
</dbReference>
<dbReference type="Gene3D" id="3.30.70.250">
    <property type="entry name" value="Malonyl-CoA ACP transacylase, ACP-binding"/>
    <property type="match status" value="1"/>
</dbReference>
<comment type="caution">
    <text evidence="9">The sequence shown here is derived from an EMBL/GenBank/DDBJ whole genome shotgun (WGS) entry which is preliminary data.</text>
</comment>
<comment type="catalytic activity">
    <reaction evidence="5 6">
        <text>holo-[ACP] + malonyl-CoA = malonyl-[ACP] + CoA</text>
        <dbReference type="Rhea" id="RHEA:41792"/>
        <dbReference type="Rhea" id="RHEA-COMP:9623"/>
        <dbReference type="Rhea" id="RHEA-COMP:9685"/>
        <dbReference type="ChEBI" id="CHEBI:57287"/>
        <dbReference type="ChEBI" id="CHEBI:57384"/>
        <dbReference type="ChEBI" id="CHEBI:64479"/>
        <dbReference type="ChEBI" id="CHEBI:78449"/>
        <dbReference type="EC" id="2.3.1.39"/>
    </reaction>
</comment>
<dbReference type="PANTHER" id="PTHR42681:SF1">
    <property type="entry name" value="MALONYL-COA-ACYL CARRIER PROTEIN TRANSACYLASE, MITOCHONDRIAL"/>
    <property type="match status" value="1"/>
</dbReference>
<evidence type="ECO:0000256" key="6">
    <source>
        <dbReference type="PIRNR" id="PIRNR000446"/>
    </source>
</evidence>
<dbReference type="GO" id="GO:0005829">
    <property type="term" value="C:cytosol"/>
    <property type="evidence" value="ECO:0007669"/>
    <property type="project" value="TreeGrafter"/>
</dbReference>
<evidence type="ECO:0000313" key="9">
    <source>
        <dbReference type="EMBL" id="PWN56889.1"/>
    </source>
</evidence>
<keyword evidence="4 6" id="KW-0012">Acyltransferase</keyword>
<dbReference type="InterPro" id="IPR050858">
    <property type="entry name" value="Mal-CoA-ACP_Trans/PKS_FabD"/>
</dbReference>
<dbReference type="EC" id="2.3.1.39" evidence="1 6"/>
<dbReference type="GO" id="GO:0004314">
    <property type="term" value="F:[acyl-carrier-protein] S-malonyltransferase activity"/>
    <property type="evidence" value="ECO:0007669"/>
    <property type="project" value="UniProtKB-EC"/>
</dbReference>
<evidence type="ECO:0000256" key="4">
    <source>
        <dbReference type="ARBA" id="ARBA00023315"/>
    </source>
</evidence>
<feature type="active site" evidence="7">
    <location>
        <position position="201"/>
    </location>
</feature>
<dbReference type="AlphaFoldDB" id="A0A363UN85"/>
<dbReference type="PANTHER" id="PTHR42681">
    <property type="entry name" value="MALONYL-COA-ACYL CARRIER PROTEIN TRANSACYLASE, MITOCHONDRIAL"/>
    <property type="match status" value="1"/>
</dbReference>
<dbReference type="Pfam" id="PF00698">
    <property type="entry name" value="Acyl_transf_1"/>
    <property type="match status" value="1"/>
</dbReference>
<dbReference type="InterPro" id="IPR016035">
    <property type="entry name" value="Acyl_Trfase/lysoPLipase"/>
</dbReference>
<dbReference type="PIRSF" id="PIRSF000446">
    <property type="entry name" value="Mct"/>
    <property type="match status" value="1"/>
</dbReference>
<dbReference type="InterPro" id="IPR014043">
    <property type="entry name" value="Acyl_transferase_dom"/>
</dbReference>
<keyword evidence="10" id="KW-1185">Reference proteome</keyword>
<dbReference type="NCBIfam" id="TIGR00128">
    <property type="entry name" value="fabD"/>
    <property type="match status" value="1"/>
</dbReference>
<evidence type="ECO:0000256" key="3">
    <source>
        <dbReference type="ARBA" id="ARBA00022679"/>
    </source>
</evidence>
<dbReference type="FunFam" id="3.30.70.250:FF:000001">
    <property type="entry name" value="Malonyl CoA-acyl carrier protein transacylase"/>
    <property type="match status" value="1"/>
</dbReference>
<name>A0A363UN85_9GAMM</name>
<dbReference type="OrthoDB" id="9808564at2"/>
<feature type="domain" description="Malonyl-CoA:ACP transacylase (MAT)" evidence="8">
    <location>
        <begin position="7"/>
        <end position="297"/>
    </location>
</feature>
<gene>
    <name evidence="9" type="primary">fabD</name>
    <name evidence="9" type="ORF">DEH80_05590</name>
</gene>
<proteinExistence type="inferred from homology"/>
<evidence type="ECO:0000256" key="1">
    <source>
        <dbReference type="ARBA" id="ARBA00013258"/>
    </source>
</evidence>
<reference evidence="9 10" key="1">
    <citation type="submission" date="2018-05" db="EMBL/GenBank/DDBJ databases">
        <title>Abyssibacter profundi OUC007T gen. nov., sp. nov, a marine bacterium isolated from seawater of the Mariana Trench.</title>
        <authorList>
            <person name="Zhou S."/>
        </authorList>
    </citation>
    <scope>NUCLEOTIDE SEQUENCE [LARGE SCALE GENOMIC DNA]</scope>
    <source>
        <strain evidence="9 10">OUC007</strain>
    </source>
</reference>
<evidence type="ECO:0000256" key="7">
    <source>
        <dbReference type="PIRSR" id="PIRSR000446-1"/>
    </source>
</evidence>
<feature type="active site" evidence="7">
    <location>
        <position position="92"/>
    </location>
</feature>
<evidence type="ECO:0000313" key="10">
    <source>
        <dbReference type="Proteomes" id="UP000251800"/>
    </source>
</evidence>
<keyword evidence="3 6" id="KW-0808">Transferase</keyword>
<dbReference type="Proteomes" id="UP000251800">
    <property type="component" value="Unassembled WGS sequence"/>
</dbReference>
<dbReference type="SMART" id="SM00827">
    <property type="entry name" value="PKS_AT"/>
    <property type="match status" value="1"/>
</dbReference>
<dbReference type="EMBL" id="QEQK01000004">
    <property type="protein sequence ID" value="PWN56889.1"/>
    <property type="molecule type" value="Genomic_DNA"/>
</dbReference>
<accession>A0A363UN85</accession>